<dbReference type="EMBL" id="VICG01000013">
    <property type="protein sequence ID" value="KAA8565679.1"/>
    <property type="molecule type" value="Genomic_DNA"/>
</dbReference>
<name>A0A5M9JCQ6_MONFR</name>
<protein>
    <submittedName>
        <fullName evidence="1">Uncharacterized protein</fullName>
    </submittedName>
</protein>
<dbReference type="AlphaFoldDB" id="A0A5M9JCQ6"/>
<evidence type="ECO:0000313" key="1">
    <source>
        <dbReference type="EMBL" id="KAA8565679.1"/>
    </source>
</evidence>
<keyword evidence="2" id="KW-1185">Reference proteome</keyword>
<reference evidence="1 2" key="1">
    <citation type="submission" date="2019-06" db="EMBL/GenBank/DDBJ databases">
        <title>Genome Sequence of the Brown Rot Fungal Pathogen Monilinia fructicola.</title>
        <authorList>
            <person name="De Miccolis Angelini R.M."/>
            <person name="Landi L."/>
            <person name="Abate D."/>
            <person name="Pollastro S."/>
            <person name="Romanazzi G."/>
            <person name="Faretra F."/>
        </authorList>
    </citation>
    <scope>NUCLEOTIDE SEQUENCE [LARGE SCALE GENOMIC DNA]</scope>
    <source>
        <strain evidence="1 2">Mfrc123</strain>
    </source>
</reference>
<sequence length="82" mass="9475">MILVGSRSAEIPVSSKRSSDHLPLNRLSPWAHDHIDHLCMQPLYYVTPVPNPKYHLIITKKQLLFPFPCHAPKKTSYRLSEK</sequence>
<dbReference type="Proteomes" id="UP000322873">
    <property type="component" value="Unassembled WGS sequence"/>
</dbReference>
<proteinExistence type="predicted"/>
<comment type="caution">
    <text evidence="1">The sequence shown here is derived from an EMBL/GenBank/DDBJ whole genome shotgun (WGS) entry which is preliminary data.</text>
</comment>
<gene>
    <name evidence="1" type="ORF">EYC84_009528</name>
</gene>
<accession>A0A5M9JCQ6</accession>
<evidence type="ECO:0000313" key="2">
    <source>
        <dbReference type="Proteomes" id="UP000322873"/>
    </source>
</evidence>
<organism evidence="1 2">
    <name type="scientific">Monilinia fructicola</name>
    <name type="common">Brown rot fungus</name>
    <name type="synonym">Ciboria fructicola</name>
    <dbReference type="NCBI Taxonomy" id="38448"/>
    <lineage>
        <taxon>Eukaryota</taxon>
        <taxon>Fungi</taxon>
        <taxon>Dikarya</taxon>
        <taxon>Ascomycota</taxon>
        <taxon>Pezizomycotina</taxon>
        <taxon>Leotiomycetes</taxon>
        <taxon>Helotiales</taxon>
        <taxon>Sclerotiniaceae</taxon>
        <taxon>Monilinia</taxon>
    </lineage>
</organism>